<feature type="compositionally biased region" description="Low complexity" evidence="4">
    <location>
        <begin position="23"/>
        <end position="32"/>
    </location>
</feature>
<dbReference type="SMART" id="SM00644">
    <property type="entry name" value="Ami_2"/>
    <property type="match status" value="1"/>
</dbReference>
<keyword evidence="3" id="KW-0391">Immunity</keyword>
<dbReference type="Gene3D" id="3.40.80.10">
    <property type="entry name" value="Peptidoglycan recognition protein-like"/>
    <property type="match status" value="2"/>
</dbReference>
<sequence>AADCVPHVSRRHLYTHRIRNLVHSSGPPSHLGSSGGKPVTCSHRKERNTSRHVMVYACIGTLVLVLGLTVVLAGYYGISYHNLLARIECENALMSLQVSTVQPDTTTSTESTTTITTDATTTSLPELTTVLQHKNKEMIYTWKLRIIRRQEWSGNHAYQPDPLKIPVEYVIVEQTETEACLTETECTYSVRHIHNKHKGFGLYCIGFNFLIGGDGNVYEGRGWYRRGVYTGGYTTKAISIGFIGNFLEIEPVPNQVETAQQLIANGVKFGMISSDYKLITTPKNQPAKLNQRCGRRIRRLTTSSLQPYLRDFTLQDIKSVKCFGYPLIWIALTLIVGVILAVSLGLGLGIPSTDNDKVPAMEEDSEEEEEKEEEVGKYRIVGRDEWKARPSLHQPDPLFHPIHFLVIMHTGNRNCTTFDDCVTLLQEIQQYHVNNCGLWDIAPNFLIGGDGKVYEGRGWFFAGISVTRFSLKSFAISFIGNFDE</sequence>
<accession>A0AAD8AG64</accession>
<dbReference type="InterPro" id="IPR036505">
    <property type="entry name" value="Amidase/PGRP_sf"/>
</dbReference>
<keyword evidence="5" id="KW-1133">Transmembrane helix</keyword>
<evidence type="ECO:0000259" key="7">
    <source>
        <dbReference type="SMART" id="SM00701"/>
    </source>
</evidence>
<reference evidence="8" key="1">
    <citation type="journal article" date="2023" name="IScience">
        <title>Live-bearing cockroach genome reveals convergent evolutionary mechanisms linked to viviparity in insects and beyond.</title>
        <authorList>
            <person name="Fouks B."/>
            <person name="Harrison M.C."/>
            <person name="Mikhailova A.A."/>
            <person name="Marchal E."/>
            <person name="English S."/>
            <person name="Carruthers M."/>
            <person name="Jennings E.C."/>
            <person name="Chiamaka E.L."/>
            <person name="Frigard R.A."/>
            <person name="Pippel M."/>
            <person name="Attardo G.M."/>
            <person name="Benoit J.B."/>
            <person name="Bornberg-Bauer E."/>
            <person name="Tobe S.S."/>
        </authorList>
    </citation>
    <scope>NUCLEOTIDE SEQUENCE</scope>
    <source>
        <strain evidence="8">Stay&amp;Tobe</strain>
    </source>
</reference>
<dbReference type="GO" id="GO:0008270">
    <property type="term" value="F:zinc ion binding"/>
    <property type="evidence" value="ECO:0007669"/>
    <property type="project" value="InterPro"/>
</dbReference>
<feature type="non-terminal residue" evidence="8">
    <location>
        <position position="484"/>
    </location>
</feature>
<proteinExistence type="inferred from homology"/>
<dbReference type="CDD" id="cd06583">
    <property type="entry name" value="PGRP"/>
    <property type="match status" value="2"/>
</dbReference>
<gene>
    <name evidence="8" type="ORF">L9F63_026902</name>
</gene>
<evidence type="ECO:0000256" key="5">
    <source>
        <dbReference type="SAM" id="Phobius"/>
    </source>
</evidence>
<keyword evidence="9" id="KW-1185">Reference proteome</keyword>
<dbReference type="GO" id="GO:0045087">
    <property type="term" value="P:innate immune response"/>
    <property type="evidence" value="ECO:0007669"/>
    <property type="project" value="UniProtKB-KW"/>
</dbReference>
<feature type="transmembrane region" description="Helical" evidence="5">
    <location>
        <begin position="327"/>
        <end position="350"/>
    </location>
</feature>
<feature type="compositionally biased region" description="Acidic residues" evidence="4">
    <location>
        <begin position="361"/>
        <end position="373"/>
    </location>
</feature>
<name>A0AAD8AG64_DIPPU</name>
<feature type="domain" description="N-acetylmuramoyl-L-alanine amidase" evidence="6">
    <location>
        <begin position="155"/>
        <end position="293"/>
    </location>
</feature>
<evidence type="ECO:0000256" key="1">
    <source>
        <dbReference type="ARBA" id="ARBA00007553"/>
    </source>
</evidence>
<feature type="non-terminal residue" evidence="8">
    <location>
        <position position="1"/>
    </location>
</feature>
<feature type="region of interest" description="Disordered" evidence="4">
    <location>
        <begin position="355"/>
        <end position="374"/>
    </location>
</feature>
<reference evidence="8" key="2">
    <citation type="submission" date="2023-05" db="EMBL/GenBank/DDBJ databases">
        <authorList>
            <person name="Fouks B."/>
        </authorList>
    </citation>
    <scope>NUCLEOTIDE SEQUENCE</scope>
    <source>
        <strain evidence="8">Stay&amp;Tobe</strain>
        <tissue evidence="8">Testes</tissue>
    </source>
</reference>
<dbReference type="SUPFAM" id="SSF55846">
    <property type="entry name" value="N-acetylmuramoyl-L-alanine amidase-like"/>
    <property type="match status" value="2"/>
</dbReference>
<evidence type="ECO:0000259" key="6">
    <source>
        <dbReference type="SMART" id="SM00644"/>
    </source>
</evidence>
<dbReference type="InterPro" id="IPR006619">
    <property type="entry name" value="PGRP_domain_met/bac"/>
</dbReference>
<dbReference type="PANTHER" id="PTHR11022">
    <property type="entry name" value="PEPTIDOGLYCAN RECOGNITION PROTEIN"/>
    <property type="match status" value="1"/>
</dbReference>
<organism evidence="8 9">
    <name type="scientific">Diploptera punctata</name>
    <name type="common">Pacific beetle cockroach</name>
    <dbReference type="NCBI Taxonomy" id="6984"/>
    <lineage>
        <taxon>Eukaryota</taxon>
        <taxon>Metazoa</taxon>
        <taxon>Ecdysozoa</taxon>
        <taxon>Arthropoda</taxon>
        <taxon>Hexapoda</taxon>
        <taxon>Insecta</taxon>
        <taxon>Pterygota</taxon>
        <taxon>Neoptera</taxon>
        <taxon>Polyneoptera</taxon>
        <taxon>Dictyoptera</taxon>
        <taxon>Blattodea</taxon>
        <taxon>Blaberoidea</taxon>
        <taxon>Blaberidae</taxon>
        <taxon>Diplopterinae</taxon>
        <taxon>Diploptera</taxon>
    </lineage>
</organism>
<evidence type="ECO:0008006" key="10">
    <source>
        <dbReference type="Google" id="ProtNLM"/>
    </source>
</evidence>
<dbReference type="Proteomes" id="UP001233999">
    <property type="component" value="Unassembled WGS sequence"/>
</dbReference>
<dbReference type="InterPro" id="IPR002502">
    <property type="entry name" value="Amidase_domain"/>
</dbReference>
<keyword evidence="2" id="KW-0399">Innate immunity</keyword>
<dbReference type="EMBL" id="JASPKZ010001547">
    <property type="protein sequence ID" value="KAJ9597991.1"/>
    <property type="molecule type" value="Genomic_DNA"/>
</dbReference>
<dbReference type="Pfam" id="PF01510">
    <property type="entry name" value="Amidase_2"/>
    <property type="match status" value="2"/>
</dbReference>
<dbReference type="InterPro" id="IPR015510">
    <property type="entry name" value="PGRP"/>
</dbReference>
<feature type="domain" description="Peptidoglycan recognition protein family" evidence="7">
    <location>
        <begin position="144"/>
        <end position="285"/>
    </location>
</feature>
<comment type="caution">
    <text evidence="8">The sequence shown here is derived from an EMBL/GenBank/DDBJ whole genome shotgun (WGS) entry which is preliminary data.</text>
</comment>
<dbReference type="SMART" id="SM00701">
    <property type="entry name" value="PGRP"/>
    <property type="match status" value="2"/>
</dbReference>
<comment type="similarity">
    <text evidence="1">Belongs to the N-acetylmuramoyl-L-alanine amidase 2 family.</text>
</comment>
<evidence type="ECO:0000256" key="2">
    <source>
        <dbReference type="ARBA" id="ARBA00022588"/>
    </source>
</evidence>
<keyword evidence="5" id="KW-0472">Membrane</keyword>
<feature type="region of interest" description="Disordered" evidence="4">
    <location>
        <begin position="23"/>
        <end position="44"/>
    </location>
</feature>
<feature type="domain" description="Peptidoglycan recognition protein family" evidence="7">
    <location>
        <begin position="378"/>
        <end position="484"/>
    </location>
</feature>
<keyword evidence="5" id="KW-0812">Transmembrane</keyword>
<protein>
    <recommendedName>
        <fullName evidence="10">Peptidoglycan recognition protein</fullName>
    </recommendedName>
</protein>
<feature type="transmembrane region" description="Helical" evidence="5">
    <location>
        <begin position="53"/>
        <end position="78"/>
    </location>
</feature>
<dbReference type="AlphaFoldDB" id="A0AAD8AG64"/>
<evidence type="ECO:0000313" key="9">
    <source>
        <dbReference type="Proteomes" id="UP001233999"/>
    </source>
</evidence>
<evidence type="ECO:0000256" key="4">
    <source>
        <dbReference type="SAM" id="MobiDB-lite"/>
    </source>
</evidence>
<dbReference type="PANTHER" id="PTHR11022:SF41">
    <property type="entry name" value="PEPTIDOGLYCAN-RECOGNITION PROTEIN LC-RELATED"/>
    <property type="match status" value="1"/>
</dbReference>
<dbReference type="GO" id="GO:0008745">
    <property type="term" value="F:N-acetylmuramoyl-L-alanine amidase activity"/>
    <property type="evidence" value="ECO:0007669"/>
    <property type="project" value="InterPro"/>
</dbReference>
<evidence type="ECO:0000313" key="8">
    <source>
        <dbReference type="EMBL" id="KAJ9597991.1"/>
    </source>
</evidence>
<evidence type="ECO:0000256" key="3">
    <source>
        <dbReference type="ARBA" id="ARBA00022859"/>
    </source>
</evidence>
<dbReference type="GO" id="GO:0009253">
    <property type="term" value="P:peptidoglycan catabolic process"/>
    <property type="evidence" value="ECO:0007669"/>
    <property type="project" value="InterPro"/>
</dbReference>